<dbReference type="VEuPathDB" id="TrichDB:TVAGG3_0323280"/>
<reference evidence="3" key="1">
    <citation type="submission" date="2006-10" db="EMBL/GenBank/DDBJ databases">
        <authorList>
            <person name="Amadeo P."/>
            <person name="Zhao Q."/>
            <person name="Wortman J."/>
            <person name="Fraser-Liggett C."/>
            <person name="Carlton J."/>
        </authorList>
    </citation>
    <scope>NUCLEOTIDE SEQUENCE</scope>
    <source>
        <strain evidence="3">G3</strain>
    </source>
</reference>
<dbReference type="Proteomes" id="UP000001542">
    <property type="component" value="Unassembled WGS sequence"/>
</dbReference>
<feature type="repeat" description="ANK" evidence="1">
    <location>
        <begin position="344"/>
        <end position="376"/>
    </location>
</feature>
<dbReference type="InParanoid" id="A2DFQ9"/>
<dbReference type="InterPro" id="IPR002110">
    <property type="entry name" value="Ankyrin_rpt"/>
</dbReference>
<reference evidence="3" key="2">
    <citation type="journal article" date="2007" name="Science">
        <title>Draft genome sequence of the sexually transmitted pathogen Trichomonas vaginalis.</title>
        <authorList>
            <person name="Carlton J.M."/>
            <person name="Hirt R.P."/>
            <person name="Silva J.C."/>
            <person name="Delcher A.L."/>
            <person name="Schatz M."/>
            <person name="Zhao Q."/>
            <person name="Wortman J.R."/>
            <person name="Bidwell S.L."/>
            <person name="Alsmark U.C.M."/>
            <person name="Besteiro S."/>
            <person name="Sicheritz-Ponten T."/>
            <person name="Noel C.J."/>
            <person name="Dacks J.B."/>
            <person name="Foster P.G."/>
            <person name="Simillion C."/>
            <person name="Van de Peer Y."/>
            <person name="Miranda-Saavedra D."/>
            <person name="Barton G.J."/>
            <person name="Westrop G.D."/>
            <person name="Mueller S."/>
            <person name="Dessi D."/>
            <person name="Fiori P.L."/>
            <person name="Ren Q."/>
            <person name="Paulsen I."/>
            <person name="Zhang H."/>
            <person name="Bastida-Corcuera F.D."/>
            <person name="Simoes-Barbosa A."/>
            <person name="Brown M.T."/>
            <person name="Hayes R.D."/>
            <person name="Mukherjee M."/>
            <person name="Okumura C.Y."/>
            <person name="Schneider R."/>
            <person name="Smith A.J."/>
            <person name="Vanacova S."/>
            <person name="Villalvazo M."/>
            <person name="Haas B.J."/>
            <person name="Pertea M."/>
            <person name="Feldblyum T.V."/>
            <person name="Utterback T.R."/>
            <person name="Shu C.L."/>
            <person name="Osoegawa K."/>
            <person name="de Jong P.J."/>
            <person name="Hrdy I."/>
            <person name="Horvathova L."/>
            <person name="Zubacova Z."/>
            <person name="Dolezal P."/>
            <person name="Malik S.B."/>
            <person name="Logsdon J.M. Jr."/>
            <person name="Henze K."/>
            <person name="Gupta A."/>
            <person name="Wang C.C."/>
            <person name="Dunne R.L."/>
            <person name="Upcroft J.A."/>
            <person name="Upcroft P."/>
            <person name="White O."/>
            <person name="Salzberg S.L."/>
            <person name="Tang P."/>
            <person name="Chiu C.-H."/>
            <person name="Lee Y.-S."/>
            <person name="Embley T.M."/>
            <person name="Coombs G.H."/>
            <person name="Mottram J.C."/>
            <person name="Tachezy J."/>
            <person name="Fraser-Liggett C.M."/>
            <person name="Johnson P.J."/>
        </authorList>
    </citation>
    <scope>NUCLEOTIDE SEQUENCE [LARGE SCALE GENOMIC DNA]</scope>
    <source>
        <strain evidence="3">G3</strain>
    </source>
</reference>
<dbReference type="SUPFAM" id="SSF48403">
    <property type="entry name" value="Ankyrin repeat"/>
    <property type="match status" value="1"/>
</dbReference>
<dbReference type="eggNOG" id="KOG0192">
    <property type="taxonomic scope" value="Eukaryota"/>
</dbReference>
<dbReference type="InterPro" id="IPR036770">
    <property type="entry name" value="Ankyrin_rpt-contain_sf"/>
</dbReference>
<gene>
    <name evidence="3" type="ORF">TVAG_391460</name>
</gene>
<name>A2DFQ9_TRIV3</name>
<evidence type="ECO:0000313" key="4">
    <source>
        <dbReference type="Proteomes" id="UP000001542"/>
    </source>
</evidence>
<evidence type="ECO:0000256" key="1">
    <source>
        <dbReference type="PROSITE-ProRule" id="PRU00023"/>
    </source>
</evidence>
<accession>A2DFQ9</accession>
<dbReference type="InterPro" id="IPR020683">
    <property type="entry name" value="DUF3447"/>
</dbReference>
<dbReference type="Pfam" id="PF11929">
    <property type="entry name" value="DUF3447"/>
    <property type="match status" value="1"/>
</dbReference>
<organism evidence="3 4">
    <name type="scientific">Trichomonas vaginalis (strain ATCC PRA-98 / G3)</name>
    <dbReference type="NCBI Taxonomy" id="412133"/>
    <lineage>
        <taxon>Eukaryota</taxon>
        <taxon>Metamonada</taxon>
        <taxon>Parabasalia</taxon>
        <taxon>Trichomonadida</taxon>
        <taxon>Trichomonadidae</taxon>
        <taxon>Trichomonas</taxon>
    </lineage>
</organism>
<dbReference type="STRING" id="5722.A2DFQ9"/>
<dbReference type="EMBL" id="DS113195">
    <property type="protein sequence ID" value="EAY20762.1"/>
    <property type="molecule type" value="Genomic_DNA"/>
</dbReference>
<protein>
    <recommendedName>
        <fullName evidence="2">DUF3447 domain-containing protein</fullName>
    </recommendedName>
</protein>
<dbReference type="PANTHER" id="PTHR24182">
    <property type="entry name" value="ANKYRIN REPEAT AND SOCS BOX CONTAINING 4"/>
    <property type="match status" value="1"/>
</dbReference>
<sequence>MSEEDVNPNRYNELRSICKYHIDIYNALYQLKTENDEDLKSIYKQIKTELIESKKRHPKSIIKDILMIIQYNNRYTKSYLTLAKFVCDDYHITEVNDIPIVSNFLFYKEYGIKLDKSDDFEEFKPENLDIHTEDTIYRAIMYNNLERFICFTEREAFDKDQRLESHLYPYSEVGYSLLELCCYHGAVDCFKFLRTKFNSEITEICLELSFLGGNKDIMSEYLKYQKPDKECMEYAIISHNIDFVTFVMNEYNLIIKLDYCKAFNNVESFLVYFDQTNDINKCFLYSAKFDIPSLCEYFLSHCANVNEKDEYGKTALHYAAENNSKETAEFLISHGADINEENNDGKTALHCAAENNSEETAEFLISHGANINEKDEYGKPLFIMQQ</sequence>
<proteinExistence type="predicted"/>
<keyword evidence="1" id="KW-0040">ANK repeat</keyword>
<dbReference type="KEGG" id="tva:5466306"/>
<dbReference type="PRINTS" id="PR01415">
    <property type="entry name" value="ANKYRIN"/>
</dbReference>
<dbReference type="PROSITE" id="PS50088">
    <property type="entry name" value="ANK_REPEAT"/>
    <property type="match status" value="2"/>
</dbReference>
<evidence type="ECO:0000259" key="2">
    <source>
        <dbReference type="Pfam" id="PF11929"/>
    </source>
</evidence>
<dbReference type="Gene3D" id="1.25.40.20">
    <property type="entry name" value="Ankyrin repeat-containing domain"/>
    <property type="match status" value="1"/>
</dbReference>
<dbReference type="PANTHER" id="PTHR24182:SF13">
    <property type="entry name" value="LD18443P"/>
    <property type="match status" value="1"/>
</dbReference>
<dbReference type="PROSITE" id="PS50297">
    <property type="entry name" value="ANK_REP_REGION"/>
    <property type="match status" value="2"/>
</dbReference>
<feature type="domain" description="DUF3447" evidence="2">
    <location>
        <begin position="197"/>
        <end position="272"/>
    </location>
</feature>
<dbReference type="Pfam" id="PF12796">
    <property type="entry name" value="Ank_2"/>
    <property type="match status" value="1"/>
</dbReference>
<keyword evidence="4" id="KW-1185">Reference proteome</keyword>
<dbReference type="AlphaFoldDB" id="A2DFQ9"/>
<evidence type="ECO:0000313" key="3">
    <source>
        <dbReference type="EMBL" id="EAY20762.1"/>
    </source>
</evidence>
<dbReference type="RefSeq" id="XP_001581748.1">
    <property type="nucleotide sequence ID" value="XM_001581698.1"/>
</dbReference>
<feature type="repeat" description="ANK" evidence="1">
    <location>
        <begin position="311"/>
        <end position="343"/>
    </location>
</feature>
<dbReference type="SMART" id="SM00248">
    <property type="entry name" value="ANK"/>
    <property type="match status" value="4"/>
</dbReference>
<dbReference type="VEuPathDB" id="TrichDB:TVAG_292000"/>